<comment type="subcellular location">
    <subcellularLocation>
        <location evidence="4">Cytoplasm</location>
    </subcellularLocation>
</comment>
<dbReference type="GO" id="GO:0046872">
    <property type="term" value="F:metal ion binding"/>
    <property type="evidence" value="ECO:0007669"/>
    <property type="project" value="UniProtKB-KW"/>
</dbReference>
<proteinExistence type="inferred from homology"/>
<evidence type="ECO:0000259" key="14">
    <source>
        <dbReference type="PROSITE" id="PS51975"/>
    </source>
</evidence>
<evidence type="ECO:0000256" key="12">
    <source>
        <dbReference type="ARBA" id="ARBA00022801"/>
    </source>
</evidence>
<evidence type="ECO:0000256" key="7">
    <source>
        <dbReference type="ARBA" id="ARBA00019179"/>
    </source>
</evidence>
<keyword evidence="10" id="KW-0479">Metal-binding</keyword>
<dbReference type="GO" id="GO:0032299">
    <property type="term" value="C:ribonuclease H2 complex"/>
    <property type="evidence" value="ECO:0007669"/>
    <property type="project" value="TreeGrafter"/>
</dbReference>
<accession>A0A382BAB6</accession>
<dbReference type="GO" id="GO:0003723">
    <property type="term" value="F:RNA binding"/>
    <property type="evidence" value="ECO:0007669"/>
    <property type="project" value="InterPro"/>
</dbReference>
<dbReference type="InterPro" id="IPR022898">
    <property type="entry name" value="RNase_HII"/>
</dbReference>
<name>A0A382BAB6_9ZZZZ</name>
<evidence type="ECO:0000256" key="11">
    <source>
        <dbReference type="ARBA" id="ARBA00022759"/>
    </source>
</evidence>
<evidence type="ECO:0000256" key="10">
    <source>
        <dbReference type="ARBA" id="ARBA00022723"/>
    </source>
</evidence>
<dbReference type="GO" id="GO:0043137">
    <property type="term" value="P:DNA replication, removal of RNA primer"/>
    <property type="evidence" value="ECO:0007669"/>
    <property type="project" value="TreeGrafter"/>
</dbReference>
<evidence type="ECO:0000313" key="15">
    <source>
        <dbReference type="EMBL" id="SVB10157.1"/>
    </source>
</evidence>
<keyword evidence="8" id="KW-0963">Cytoplasm</keyword>
<evidence type="ECO:0000256" key="5">
    <source>
        <dbReference type="ARBA" id="ARBA00007383"/>
    </source>
</evidence>
<dbReference type="PANTHER" id="PTHR10954">
    <property type="entry name" value="RIBONUCLEASE H2 SUBUNIT A"/>
    <property type="match status" value="1"/>
</dbReference>
<evidence type="ECO:0000256" key="4">
    <source>
        <dbReference type="ARBA" id="ARBA00004496"/>
    </source>
</evidence>
<comment type="cofactor">
    <cofactor evidence="3">
        <name>Mg(2+)</name>
        <dbReference type="ChEBI" id="CHEBI:18420"/>
    </cofactor>
</comment>
<comment type="similarity">
    <text evidence="5">Belongs to the RNase HII family.</text>
</comment>
<evidence type="ECO:0000256" key="1">
    <source>
        <dbReference type="ARBA" id="ARBA00000077"/>
    </source>
</evidence>
<keyword evidence="12" id="KW-0378">Hydrolase</keyword>
<dbReference type="Gene3D" id="3.30.420.10">
    <property type="entry name" value="Ribonuclease H-like superfamily/Ribonuclease H"/>
    <property type="match status" value="1"/>
</dbReference>
<dbReference type="NCBIfam" id="NF000595">
    <property type="entry name" value="PRK00015.1-3"/>
    <property type="match status" value="1"/>
</dbReference>
<evidence type="ECO:0000256" key="8">
    <source>
        <dbReference type="ARBA" id="ARBA00022490"/>
    </source>
</evidence>
<feature type="domain" description="RNase H type-2" evidence="14">
    <location>
        <begin position="1"/>
        <end position="171"/>
    </location>
</feature>
<dbReference type="GO" id="GO:0005737">
    <property type="term" value="C:cytoplasm"/>
    <property type="evidence" value="ECO:0007669"/>
    <property type="project" value="UniProtKB-SubCell"/>
</dbReference>
<keyword evidence="9" id="KW-0540">Nuclease</keyword>
<dbReference type="InterPro" id="IPR024567">
    <property type="entry name" value="RNase_HII/HIII_dom"/>
</dbReference>
<dbReference type="InterPro" id="IPR036397">
    <property type="entry name" value="RNaseH_sf"/>
</dbReference>
<protein>
    <recommendedName>
        <fullName evidence="7">Ribonuclease HII</fullName>
        <ecNumber evidence="6">3.1.26.4</ecNumber>
    </recommendedName>
</protein>
<evidence type="ECO:0000256" key="3">
    <source>
        <dbReference type="ARBA" id="ARBA00001946"/>
    </source>
</evidence>
<dbReference type="GO" id="GO:0004523">
    <property type="term" value="F:RNA-DNA hybrid ribonuclease activity"/>
    <property type="evidence" value="ECO:0007669"/>
    <property type="project" value="UniProtKB-EC"/>
</dbReference>
<dbReference type="InterPro" id="IPR012337">
    <property type="entry name" value="RNaseH-like_sf"/>
</dbReference>
<dbReference type="InterPro" id="IPR001352">
    <property type="entry name" value="RNase_HII/HIII"/>
</dbReference>
<dbReference type="CDD" id="cd07182">
    <property type="entry name" value="RNase_HII_bacteria_HII_like"/>
    <property type="match status" value="1"/>
</dbReference>
<dbReference type="PANTHER" id="PTHR10954:SF18">
    <property type="entry name" value="RIBONUCLEASE HII"/>
    <property type="match status" value="1"/>
</dbReference>
<gene>
    <name evidence="15" type="ORF">METZ01_LOCUS163011</name>
</gene>
<organism evidence="15">
    <name type="scientific">marine metagenome</name>
    <dbReference type="NCBI Taxonomy" id="408172"/>
    <lineage>
        <taxon>unclassified sequences</taxon>
        <taxon>metagenomes</taxon>
        <taxon>ecological metagenomes</taxon>
    </lineage>
</organism>
<dbReference type="EC" id="3.1.26.4" evidence="6"/>
<reference evidence="15" key="1">
    <citation type="submission" date="2018-05" db="EMBL/GenBank/DDBJ databases">
        <authorList>
            <person name="Lanie J.A."/>
            <person name="Ng W.-L."/>
            <person name="Kazmierczak K.M."/>
            <person name="Andrzejewski T.M."/>
            <person name="Davidsen T.M."/>
            <person name="Wayne K.J."/>
            <person name="Tettelin H."/>
            <person name="Glass J.I."/>
            <person name="Rusch D."/>
            <person name="Podicherti R."/>
            <person name="Tsui H.-C.T."/>
            <person name="Winkler M.E."/>
        </authorList>
    </citation>
    <scope>NUCLEOTIDE SEQUENCE</scope>
</reference>
<evidence type="ECO:0000256" key="6">
    <source>
        <dbReference type="ARBA" id="ARBA00012180"/>
    </source>
</evidence>
<keyword evidence="11" id="KW-0255">Endonuclease</keyword>
<dbReference type="GO" id="GO:0006298">
    <property type="term" value="P:mismatch repair"/>
    <property type="evidence" value="ECO:0007669"/>
    <property type="project" value="TreeGrafter"/>
</dbReference>
<evidence type="ECO:0000256" key="2">
    <source>
        <dbReference type="ARBA" id="ARBA00001936"/>
    </source>
</evidence>
<dbReference type="Pfam" id="PF01351">
    <property type="entry name" value="RNase_HII"/>
    <property type="match status" value="1"/>
</dbReference>
<dbReference type="EMBL" id="UINC01028701">
    <property type="protein sequence ID" value="SVB10157.1"/>
    <property type="molecule type" value="Genomic_DNA"/>
</dbReference>
<comment type="catalytic activity">
    <reaction evidence="1">
        <text>Endonucleolytic cleavage to 5'-phosphomonoester.</text>
        <dbReference type="EC" id="3.1.26.4"/>
    </reaction>
</comment>
<evidence type="ECO:0000256" key="13">
    <source>
        <dbReference type="ARBA" id="ARBA00023211"/>
    </source>
</evidence>
<dbReference type="SUPFAM" id="SSF53098">
    <property type="entry name" value="Ribonuclease H-like"/>
    <property type="match status" value="1"/>
</dbReference>
<comment type="cofactor">
    <cofactor evidence="2">
        <name>Mn(2+)</name>
        <dbReference type="ChEBI" id="CHEBI:29035"/>
    </cofactor>
</comment>
<sequence length="171" mass="19222">MDEANPIEGLNDSKCLSVKQRQHLAPIIRQQAQAFAVALAEPKEIDELNILEASLLAMERAILRLDIKLDVVLIDGNQTPRFSNQSVRFTTESVISGDRTVEAISAASILAKICRDRLMQRWHRRFPDYGFNQNKGYPTPAHLKVLRALGPCCIHRKSFSPVRGAYEAQVL</sequence>
<dbReference type="AlphaFoldDB" id="A0A382BAB6"/>
<evidence type="ECO:0000256" key="9">
    <source>
        <dbReference type="ARBA" id="ARBA00022722"/>
    </source>
</evidence>
<dbReference type="PROSITE" id="PS51975">
    <property type="entry name" value="RNASE_H_2"/>
    <property type="match status" value="1"/>
</dbReference>
<keyword evidence="13" id="KW-0464">Manganese</keyword>